<dbReference type="PANTHER" id="PTHR43284">
    <property type="entry name" value="ASPARAGINE SYNTHETASE (GLUTAMINE-HYDROLYZING)"/>
    <property type="match status" value="1"/>
</dbReference>
<gene>
    <name evidence="12" type="primary">asnB</name>
    <name evidence="12" type="ORF">HY912_10720</name>
</gene>
<feature type="binding site" evidence="9">
    <location>
        <position position="307"/>
    </location>
    <ligand>
        <name>ATP</name>
        <dbReference type="ChEBI" id="CHEBI:30616"/>
    </ligand>
</feature>
<evidence type="ECO:0000256" key="4">
    <source>
        <dbReference type="ARBA" id="ARBA00022741"/>
    </source>
</evidence>
<evidence type="ECO:0000256" key="2">
    <source>
        <dbReference type="ARBA" id="ARBA00005752"/>
    </source>
</evidence>
<proteinExistence type="inferred from homology"/>
<dbReference type="CDD" id="cd00712">
    <property type="entry name" value="AsnB"/>
    <property type="match status" value="1"/>
</dbReference>
<evidence type="ECO:0000256" key="1">
    <source>
        <dbReference type="ARBA" id="ARBA00005187"/>
    </source>
</evidence>
<keyword evidence="8" id="KW-0028">Amino-acid biosynthesis</keyword>
<feature type="domain" description="Glutamine amidotransferase type-2" evidence="11">
    <location>
        <begin position="2"/>
        <end position="223"/>
    </location>
</feature>
<keyword evidence="12" id="KW-0436">Ligase</keyword>
<feature type="active site" description="For GATase activity" evidence="8">
    <location>
        <position position="2"/>
    </location>
</feature>
<sequence length="666" mass="75273">MCGIAGFIDFRLQTPEVRLQETAFRMVGAIRHRGPDESRVWVDERNGLALGHCRLAIIDLSPTGSQPMVSPSGRYVITFNGEIYNFIELRGELQPYLTQNSQGLKGTSDTEVMLAAFDVWGIDRSIAKFNGMFAFAVWDKAERQLVLGRDRFGKKPLYYGKIGDTFFFGSELKAFRQHPEFVGEIDPEALDQFLRHNYVPTPYSIFRNIRKLLPGATLTVRPGTAAMGSPVPFWSIAGMIREQKSSPFKGSATDAVDELDRLLTDAVKLRMIADVPIGVFLSGGIDSSLVAAVMQAQNGKPAKTFTIGFQEEAYNEAEYAKAVARHLHTAHSELYVSPSEAMEVIASLPEMFDEPFADSSQIPTFLVSQFARHHVTVCLSGDGGDELFGGYNHHVYGPVLWSKIRHIPLGLRRVVSEILTRSASGVDAIVRIMRRIRGSSAVLDPKRQVDRLAELLRSKDPEDLYWNVMSHWRPSPFLQRVATAECQSWKELSSLDNFSFTEQMLFMDLATYLIDNNLVKMDRASMSVALEIRNPLLDYRIGEFSWRLPIYMKIRNGQGKWLLRQLLKKYLPEDLFSRPKAGFSIPLASWLRGPMRSWAESLIEPKRIREQGLLDPSRITEAWKAHVTGKVNKPYPLWGVLMFQAWTDFWAGNSRKNPVQEPVNTS</sequence>
<evidence type="ECO:0000256" key="3">
    <source>
        <dbReference type="ARBA" id="ARBA00012737"/>
    </source>
</evidence>
<dbReference type="InterPro" id="IPR014729">
    <property type="entry name" value="Rossmann-like_a/b/a_fold"/>
</dbReference>
<dbReference type="InterPro" id="IPR017932">
    <property type="entry name" value="GATase_2_dom"/>
</dbReference>
<feature type="binding site" evidence="9">
    <location>
        <begin position="380"/>
        <end position="381"/>
    </location>
    <ligand>
        <name>ATP</name>
        <dbReference type="ChEBI" id="CHEBI:30616"/>
    </ligand>
</feature>
<comment type="catalytic activity">
    <reaction evidence="7">
        <text>L-aspartate + L-glutamine + ATP + H2O = L-asparagine + L-glutamate + AMP + diphosphate + H(+)</text>
        <dbReference type="Rhea" id="RHEA:12228"/>
        <dbReference type="ChEBI" id="CHEBI:15377"/>
        <dbReference type="ChEBI" id="CHEBI:15378"/>
        <dbReference type="ChEBI" id="CHEBI:29985"/>
        <dbReference type="ChEBI" id="CHEBI:29991"/>
        <dbReference type="ChEBI" id="CHEBI:30616"/>
        <dbReference type="ChEBI" id="CHEBI:33019"/>
        <dbReference type="ChEBI" id="CHEBI:58048"/>
        <dbReference type="ChEBI" id="CHEBI:58359"/>
        <dbReference type="ChEBI" id="CHEBI:456215"/>
        <dbReference type="EC" id="6.3.5.4"/>
    </reaction>
</comment>
<dbReference type="Pfam" id="PF00733">
    <property type="entry name" value="Asn_synthase"/>
    <property type="match status" value="1"/>
</dbReference>
<accession>A0A9D6V3H8</accession>
<dbReference type="InterPro" id="IPR029055">
    <property type="entry name" value="Ntn_hydrolases_N"/>
</dbReference>
<keyword evidence="4 9" id="KW-0547">Nucleotide-binding</keyword>
<comment type="pathway">
    <text evidence="1">Amino-acid biosynthesis; L-asparagine biosynthesis; L-asparagine from L-aspartate (L-Gln route): step 1/1.</text>
</comment>
<dbReference type="GO" id="GO:0005829">
    <property type="term" value="C:cytosol"/>
    <property type="evidence" value="ECO:0007669"/>
    <property type="project" value="TreeGrafter"/>
</dbReference>
<dbReference type="CDD" id="cd01991">
    <property type="entry name" value="Asn_synthase_B_C"/>
    <property type="match status" value="1"/>
</dbReference>
<dbReference type="EMBL" id="JACRDE010000290">
    <property type="protein sequence ID" value="MBI5249955.1"/>
    <property type="molecule type" value="Genomic_DNA"/>
</dbReference>
<dbReference type="Proteomes" id="UP000807825">
    <property type="component" value="Unassembled WGS sequence"/>
</dbReference>
<evidence type="ECO:0000259" key="11">
    <source>
        <dbReference type="PROSITE" id="PS51278"/>
    </source>
</evidence>
<keyword evidence="6 8" id="KW-0315">Glutamine amidotransferase</keyword>
<dbReference type="InterPro" id="IPR051786">
    <property type="entry name" value="ASN_synthetase/amidase"/>
</dbReference>
<dbReference type="EC" id="6.3.5.4" evidence="3"/>
<dbReference type="InterPro" id="IPR006426">
    <property type="entry name" value="Asn_synth_AEB"/>
</dbReference>
<evidence type="ECO:0000256" key="6">
    <source>
        <dbReference type="ARBA" id="ARBA00022962"/>
    </source>
</evidence>
<dbReference type="GO" id="GO:0004066">
    <property type="term" value="F:asparagine synthase (glutamine-hydrolyzing) activity"/>
    <property type="evidence" value="ECO:0007669"/>
    <property type="project" value="UniProtKB-EC"/>
</dbReference>
<reference evidence="12" key="1">
    <citation type="submission" date="2020-07" db="EMBL/GenBank/DDBJ databases">
        <title>Huge and variable diversity of episymbiotic CPR bacteria and DPANN archaea in groundwater ecosystems.</title>
        <authorList>
            <person name="He C.Y."/>
            <person name="Keren R."/>
            <person name="Whittaker M."/>
            <person name="Farag I.F."/>
            <person name="Doudna J."/>
            <person name="Cate J.H.D."/>
            <person name="Banfield J.F."/>
        </authorList>
    </citation>
    <scope>NUCLEOTIDE SEQUENCE</scope>
    <source>
        <strain evidence="12">NC_groundwater_1664_Pr3_B-0.1um_52_9</strain>
    </source>
</reference>
<comment type="caution">
    <text evidence="12">The sequence shown here is derived from an EMBL/GenBank/DDBJ whole genome shotgun (WGS) entry which is preliminary data.</text>
</comment>
<keyword evidence="5 9" id="KW-0067">ATP-binding</keyword>
<organism evidence="12 13">
    <name type="scientific">Desulfomonile tiedjei</name>
    <dbReference type="NCBI Taxonomy" id="2358"/>
    <lineage>
        <taxon>Bacteria</taxon>
        <taxon>Pseudomonadati</taxon>
        <taxon>Thermodesulfobacteriota</taxon>
        <taxon>Desulfomonilia</taxon>
        <taxon>Desulfomonilales</taxon>
        <taxon>Desulfomonilaceae</taxon>
        <taxon>Desulfomonile</taxon>
    </lineage>
</organism>
<dbReference type="NCBIfam" id="TIGR01536">
    <property type="entry name" value="asn_synth_AEB"/>
    <property type="match status" value="1"/>
</dbReference>
<evidence type="ECO:0000256" key="8">
    <source>
        <dbReference type="PIRSR" id="PIRSR001589-1"/>
    </source>
</evidence>
<dbReference type="PIRSF" id="PIRSF001589">
    <property type="entry name" value="Asn_synthetase_glu-h"/>
    <property type="match status" value="1"/>
</dbReference>
<dbReference type="PROSITE" id="PS51278">
    <property type="entry name" value="GATASE_TYPE_2"/>
    <property type="match status" value="1"/>
</dbReference>
<name>A0A9D6V3H8_9BACT</name>
<evidence type="ECO:0000256" key="10">
    <source>
        <dbReference type="PIRSR" id="PIRSR001589-3"/>
    </source>
</evidence>
<dbReference type="AlphaFoldDB" id="A0A9D6V3H8"/>
<evidence type="ECO:0000313" key="13">
    <source>
        <dbReference type="Proteomes" id="UP000807825"/>
    </source>
</evidence>
<keyword evidence="8" id="KW-0061">Asparagine biosynthesis</keyword>
<evidence type="ECO:0000256" key="5">
    <source>
        <dbReference type="ARBA" id="ARBA00022840"/>
    </source>
</evidence>
<dbReference type="InterPro" id="IPR033738">
    <property type="entry name" value="AsnB_N"/>
</dbReference>
<feature type="binding site" evidence="9">
    <location>
        <position position="109"/>
    </location>
    <ligand>
        <name>L-glutamine</name>
        <dbReference type="ChEBI" id="CHEBI:58359"/>
    </ligand>
</feature>
<dbReference type="InterPro" id="IPR001962">
    <property type="entry name" value="Asn_synthase"/>
</dbReference>
<protein>
    <recommendedName>
        <fullName evidence="3">asparagine synthase (glutamine-hydrolyzing)</fullName>
        <ecNumber evidence="3">6.3.5.4</ecNumber>
    </recommendedName>
</protein>
<evidence type="ECO:0000256" key="9">
    <source>
        <dbReference type="PIRSR" id="PIRSR001589-2"/>
    </source>
</evidence>
<dbReference type="GO" id="GO:0005524">
    <property type="term" value="F:ATP binding"/>
    <property type="evidence" value="ECO:0007669"/>
    <property type="project" value="UniProtKB-KW"/>
</dbReference>
<evidence type="ECO:0000313" key="12">
    <source>
        <dbReference type="EMBL" id="MBI5249955.1"/>
    </source>
</evidence>
<feature type="site" description="Important for beta-aspartyl-AMP intermediate formation" evidence="10">
    <location>
        <position position="382"/>
    </location>
</feature>
<dbReference type="PANTHER" id="PTHR43284:SF1">
    <property type="entry name" value="ASPARAGINE SYNTHETASE"/>
    <property type="match status" value="1"/>
</dbReference>
<dbReference type="Gene3D" id="3.60.20.10">
    <property type="entry name" value="Glutamine Phosphoribosylpyrophosphate, subunit 1, domain 1"/>
    <property type="match status" value="1"/>
</dbReference>
<dbReference type="Pfam" id="PF13522">
    <property type="entry name" value="GATase_6"/>
    <property type="match status" value="1"/>
</dbReference>
<comment type="similarity">
    <text evidence="2">Belongs to the asparagine synthetase family.</text>
</comment>
<dbReference type="GO" id="GO:0006529">
    <property type="term" value="P:asparagine biosynthetic process"/>
    <property type="evidence" value="ECO:0007669"/>
    <property type="project" value="UniProtKB-KW"/>
</dbReference>
<evidence type="ECO:0000256" key="7">
    <source>
        <dbReference type="ARBA" id="ARBA00048741"/>
    </source>
</evidence>
<dbReference type="SUPFAM" id="SSF52402">
    <property type="entry name" value="Adenine nucleotide alpha hydrolases-like"/>
    <property type="match status" value="1"/>
</dbReference>
<dbReference type="Gene3D" id="3.40.50.620">
    <property type="entry name" value="HUPs"/>
    <property type="match status" value="1"/>
</dbReference>
<dbReference type="SUPFAM" id="SSF56235">
    <property type="entry name" value="N-terminal nucleophile aminohydrolases (Ntn hydrolases)"/>
    <property type="match status" value="1"/>
</dbReference>